<keyword evidence="6" id="KW-0067">ATP-binding</keyword>
<comment type="similarity">
    <text evidence="2">Belongs to the GSP E family.</text>
</comment>
<comment type="caution">
    <text evidence="11">The sequence shown here is derived from an EMBL/GenBank/DDBJ whole genome shotgun (WGS) entry which is preliminary data.</text>
</comment>
<dbReference type="InterPro" id="IPR018076">
    <property type="entry name" value="T2SS_GspF_dom"/>
</dbReference>
<keyword evidence="8 9" id="KW-0472">Membrane</keyword>
<dbReference type="InterPro" id="IPR001482">
    <property type="entry name" value="T2SS/T4SS_dom"/>
</dbReference>
<dbReference type="SMART" id="SM00382">
    <property type="entry name" value="AAA"/>
    <property type="match status" value="1"/>
</dbReference>
<dbReference type="EMBL" id="JAWDIQ010000001">
    <property type="protein sequence ID" value="MDY0408429.1"/>
    <property type="molecule type" value="Genomic_DNA"/>
</dbReference>
<accession>A0ABU5CQ15</accession>
<gene>
    <name evidence="11" type="primary">comGA</name>
    <name evidence="11" type="ORF">RWD45_07485</name>
</gene>
<evidence type="ECO:0000259" key="10">
    <source>
        <dbReference type="PROSITE" id="PS00662"/>
    </source>
</evidence>
<dbReference type="InterPro" id="IPR047667">
    <property type="entry name" value="ATPase_ComGA"/>
</dbReference>
<sequence>MNPALHLSEEILLAASNLNASDIHFYPFYSETKIYCRINGKRIFFRAISNEKYQLLLTHFKFTSGMDIGETRKPQNGSRTFKTALQSYSIRLSTLPVKHSESLAIRLIPLSQSSTLEKLLLFPSQVKTLKKWIANRAGILLLSGPTGSGKTTTLYALLQKIITEQPYQTITLEDPIEKNLDGIIQVQINERAGITYQAGLKAALRHDPDIIMVGEIRDHFTAQFAFEASLTGHLVLSTVHAKDTVGTINRLKDLGIQTTDLKQSLLGVASIQLIPITMHGKQNIRRAAILEILDGKRLISVYYKVKHRKFMTTHHFIIYERRLMLMGTFWMKQSKDKPLNHDLQLRFLHRLSRILANGYPLLEALQTMRWDKKLSPVAITIETALMNGETIDKAFEQAHFHHSIISFLYFSQIHGNLLSSIDKSIELFENKLYYSKKFKQLLRYPIILFTLFVTLLFFINKYVFPSFLDIFQANASSTSFIHLFMTTIQMSSQLLLVLFIIVISFIIAWRYLSNKIPIQRKISLYKSIPVLQYFMTLYTSFLFTTQMSMLLKSGMELQDILRALTNQRKLPIIAHYAFLLTNELSHGNHISYIISQLPLLDNQLVDIFQESKNMSTLQQDLSIYADILLEEFHDKMMKFITLFQPIFFIIIAIFIVTIYMAMMWPMFELIKTI</sequence>
<dbReference type="Pfam" id="PF00482">
    <property type="entry name" value="T2SSF"/>
    <property type="match status" value="2"/>
</dbReference>
<keyword evidence="3" id="KW-1003">Cell membrane</keyword>
<evidence type="ECO:0000256" key="3">
    <source>
        <dbReference type="ARBA" id="ARBA00022475"/>
    </source>
</evidence>
<dbReference type="InterPro" id="IPR047692">
    <property type="entry name" value="T4P_ComGB"/>
</dbReference>
<evidence type="ECO:0000256" key="2">
    <source>
        <dbReference type="ARBA" id="ARBA00006611"/>
    </source>
</evidence>
<dbReference type="Pfam" id="PF00437">
    <property type="entry name" value="T2SSE"/>
    <property type="match status" value="1"/>
</dbReference>
<evidence type="ECO:0000256" key="9">
    <source>
        <dbReference type="SAM" id="Phobius"/>
    </source>
</evidence>
<dbReference type="InterPro" id="IPR003593">
    <property type="entry name" value="AAA+_ATPase"/>
</dbReference>
<feature type="transmembrane region" description="Helical" evidence="9">
    <location>
        <begin position="480"/>
        <end position="509"/>
    </location>
</feature>
<evidence type="ECO:0000256" key="5">
    <source>
        <dbReference type="ARBA" id="ARBA00022741"/>
    </source>
</evidence>
<dbReference type="PANTHER" id="PTHR30258">
    <property type="entry name" value="TYPE II SECRETION SYSTEM PROTEIN GSPE-RELATED"/>
    <property type="match status" value="1"/>
</dbReference>
<dbReference type="NCBIfam" id="NF041000">
    <property type="entry name" value="ATPase_ComGA"/>
    <property type="match status" value="1"/>
</dbReference>
<dbReference type="NCBIfam" id="NF041012">
    <property type="entry name" value="T4P_ComGB"/>
    <property type="match status" value="1"/>
</dbReference>
<name>A0ABU5CQ15_9BACI</name>
<dbReference type="Gene3D" id="1.20.81.30">
    <property type="entry name" value="Type II secretion system (T2SS), domain F"/>
    <property type="match status" value="2"/>
</dbReference>
<dbReference type="InterPro" id="IPR027417">
    <property type="entry name" value="P-loop_NTPase"/>
</dbReference>
<keyword evidence="7 9" id="KW-1133">Transmembrane helix</keyword>
<dbReference type="Gene3D" id="3.30.450.90">
    <property type="match status" value="1"/>
</dbReference>
<keyword evidence="4 9" id="KW-0812">Transmembrane</keyword>
<evidence type="ECO:0000313" key="12">
    <source>
        <dbReference type="Proteomes" id="UP001275315"/>
    </source>
</evidence>
<evidence type="ECO:0000256" key="1">
    <source>
        <dbReference type="ARBA" id="ARBA00004651"/>
    </source>
</evidence>
<dbReference type="SUPFAM" id="SSF52540">
    <property type="entry name" value="P-loop containing nucleoside triphosphate hydrolases"/>
    <property type="match status" value="1"/>
</dbReference>
<feature type="transmembrane region" description="Helical" evidence="9">
    <location>
        <begin position="646"/>
        <end position="667"/>
    </location>
</feature>
<comment type="subcellular location">
    <subcellularLocation>
        <location evidence="1">Cell membrane</location>
        <topology evidence="1">Multi-pass membrane protein</topology>
    </subcellularLocation>
</comment>
<dbReference type="PROSITE" id="PS00662">
    <property type="entry name" value="T2SP_E"/>
    <property type="match status" value="1"/>
</dbReference>
<protein>
    <submittedName>
        <fullName evidence="11">Competence type IV pilus ATPase ComGA</fullName>
    </submittedName>
</protein>
<dbReference type="CDD" id="cd01129">
    <property type="entry name" value="PulE-GspE-like"/>
    <property type="match status" value="1"/>
</dbReference>
<evidence type="ECO:0000256" key="7">
    <source>
        <dbReference type="ARBA" id="ARBA00022989"/>
    </source>
</evidence>
<feature type="domain" description="Bacterial type II secretion system protein E" evidence="10">
    <location>
        <begin position="204"/>
        <end position="218"/>
    </location>
</feature>
<evidence type="ECO:0000256" key="4">
    <source>
        <dbReference type="ARBA" id="ARBA00022692"/>
    </source>
</evidence>
<dbReference type="Proteomes" id="UP001275315">
    <property type="component" value="Unassembled WGS sequence"/>
</dbReference>
<proteinExistence type="inferred from homology"/>
<evidence type="ECO:0000256" key="8">
    <source>
        <dbReference type="ARBA" id="ARBA00023136"/>
    </source>
</evidence>
<evidence type="ECO:0000313" key="11">
    <source>
        <dbReference type="EMBL" id="MDY0408429.1"/>
    </source>
</evidence>
<dbReference type="RefSeq" id="WP_320379163.1">
    <property type="nucleotide sequence ID" value="NZ_JAWDIQ010000001.1"/>
</dbReference>
<dbReference type="Gene3D" id="3.40.50.300">
    <property type="entry name" value="P-loop containing nucleotide triphosphate hydrolases"/>
    <property type="match status" value="1"/>
</dbReference>
<feature type="transmembrane region" description="Helical" evidence="9">
    <location>
        <begin position="530"/>
        <end position="551"/>
    </location>
</feature>
<dbReference type="PANTHER" id="PTHR30258:SF2">
    <property type="entry name" value="COMG OPERON PROTEIN 1"/>
    <property type="match status" value="1"/>
</dbReference>
<keyword evidence="12" id="KW-1185">Reference proteome</keyword>
<dbReference type="InterPro" id="IPR042094">
    <property type="entry name" value="T2SS_GspF_sf"/>
</dbReference>
<feature type="transmembrane region" description="Helical" evidence="9">
    <location>
        <begin position="441"/>
        <end position="460"/>
    </location>
</feature>
<reference evidence="11 12" key="1">
    <citation type="submission" date="2023-10" db="EMBL/GenBank/DDBJ databases">
        <title>Virgibacillus soli CC-YMP-6 genome.</title>
        <authorList>
            <person name="Miliotis G."/>
            <person name="Sengupta P."/>
            <person name="Hameed A."/>
            <person name="Chuvochina M."/>
            <person name="Mcdonagh F."/>
            <person name="Simpson A.C."/>
            <person name="Singh N.K."/>
            <person name="Rekha P.D."/>
            <person name="Raman K."/>
            <person name="Hugenholtz P."/>
            <person name="Venkateswaran K."/>
        </authorList>
    </citation>
    <scope>NUCLEOTIDE SEQUENCE [LARGE SCALE GENOMIC DNA]</scope>
    <source>
        <strain evidence="11 12">CC-YMP-6</strain>
    </source>
</reference>
<organism evidence="11 12">
    <name type="scientific">Paracerasibacillus soli</name>
    <dbReference type="NCBI Taxonomy" id="480284"/>
    <lineage>
        <taxon>Bacteria</taxon>
        <taxon>Bacillati</taxon>
        <taxon>Bacillota</taxon>
        <taxon>Bacilli</taxon>
        <taxon>Bacillales</taxon>
        <taxon>Bacillaceae</taxon>
        <taxon>Paracerasibacillus</taxon>
    </lineage>
</organism>
<keyword evidence="5" id="KW-0547">Nucleotide-binding</keyword>
<evidence type="ECO:0000256" key="6">
    <source>
        <dbReference type="ARBA" id="ARBA00022840"/>
    </source>
</evidence>